<accession>A0A1J9VEH6</accession>
<evidence type="ECO:0000313" key="2">
    <source>
        <dbReference type="EMBL" id="OJD73996.1"/>
    </source>
</evidence>
<dbReference type="InterPro" id="IPR053521">
    <property type="entry name" value="McjB-like"/>
</dbReference>
<name>A0A1J9VEH6_9BACI</name>
<dbReference type="EMBL" id="MAOI01000121">
    <property type="protein sequence ID" value="OJD73996.1"/>
    <property type="molecule type" value="Genomic_DNA"/>
</dbReference>
<evidence type="ECO:0000259" key="1">
    <source>
        <dbReference type="Pfam" id="PF13471"/>
    </source>
</evidence>
<dbReference type="InterPro" id="IPR032708">
    <property type="entry name" value="McjB_C"/>
</dbReference>
<sequence>MIFSKAIWHIKIYFLIKNIDNQLQKNGFKFVYDTYFTNNKAGVTKLRDLTSEELEFIEMIIDLIEKICLNFYGNTRCLHKSIAGYQIFSTKNLPIDLVIGVMKKPFTAHAWLEFNKQVLNDFPENLEGLQVQLHTRKENKVN</sequence>
<dbReference type="Pfam" id="PF13471">
    <property type="entry name" value="Transglut_core3"/>
    <property type="match status" value="1"/>
</dbReference>
<dbReference type="Proteomes" id="UP000182788">
    <property type="component" value="Unassembled WGS sequence"/>
</dbReference>
<protein>
    <recommendedName>
        <fullName evidence="1">Microcin J25-processing protein McjB C-terminal domain-containing protein</fullName>
    </recommendedName>
</protein>
<comment type="caution">
    <text evidence="2">The sequence shown here is derived from an EMBL/GenBank/DDBJ whole genome shotgun (WGS) entry which is preliminary data.</text>
</comment>
<dbReference type="AlphaFoldDB" id="A0A1J9VEH6"/>
<feature type="domain" description="Microcin J25-processing protein McjB C-terminal" evidence="1">
    <location>
        <begin position="49"/>
        <end position="131"/>
    </location>
</feature>
<dbReference type="GeneID" id="87594555"/>
<dbReference type="NCBIfam" id="NF033537">
    <property type="entry name" value="lasso_biosyn_B2"/>
    <property type="match status" value="1"/>
</dbReference>
<evidence type="ECO:0000313" key="3">
    <source>
        <dbReference type="Proteomes" id="UP000182788"/>
    </source>
</evidence>
<organism evidence="2 3">
    <name type="scientific">Bacillus paramycoides</name>
    <dbReference type="NCBI Taxonomy" id="2026194"/>
    <lineage>
        <taxon>Bacteria</taxon>
        <taxon>Bacillati</taxon>
        <taxon>Bacillota</taxon>
        <taxon>Bacilli</taxon>
        <taxon>Bacillales</taxon>
        <taxon>Bacillaceae</taxon>
        <taxon>Bacillus</taxon>
        <taxon>Bacillus cereus group</taxon>
    </lineage>
</organism>
<dbReference type="RefSeq" id="WP_071720511.1">
    <property type="nucleotide sequence ID" value="NZ_CBCSHB010000009.1"/>
</dbReference>
<gene>
    <name evidence="2" type="ORF">BAU28_18465</name>
</gene>
<reference evidence="2 3" key="1">
    <citation type="submission" date="2016-06" db="EMBL/GenBank/DDBJ databases">
        <title>First insights into the genetic diversity and population structure of in the Bacillus cereus group bacteria from diverse marine environments.</title>
        <authorList>
            <person name="Liu Y."/>
            <person name="Lai Q."/>
            <person name="Shao Z."/>
        </authorList>
    </citation>
    <scope>NUCLEOTIDE SEQUENCE [LARGE SCALE GENOMIC DNA]</scope>
    <source>
        <strain evidence="2 3">NH24A2</strain>
    </source>
</reference>
<proteinExistence type="predicted"/>